<evidence type="ECO:0000256" key="4">
    <source>
        <dbReference type="ARBA" id="ARBA00023172"/>
    </source>
</evidence>
<dbReference type="Gene3D" id="1.10.443.10">
    <property type="entry name" value="Intergrase catalytic core"/>
    <property type="match status" value="1"/>
</dbReference>
<feature type="domain" description="Core-binding (CB)" evidence="7">
    <location>
        <begin position="4"/>
        <end position="82"/>
    </location>
</feature>
<evidence type="ECO:0000313" key="8">
    <source>
        <dbReference type="EMBL" id="MDT0335974.1"/>
    </source>
</evidence>
<feature type="domain" description="Tyr recombinase" evidence="6">
    <location>
        <begin position="102"/>
        <end position="270"/>
    </location>
</feature>
<dbReference type="PROSITE" id="PS51900">
    <property type="entry name" value="CB"/>
    <property type="match status" value="1"/>
</dbReference>
<keyword evidence="2" id="KW-0229">DNA integration</keyword>
<keyword evidence="4" id="KW-0233">DNA recombination</keyword>
<dbReference type="CDD" id="cd00796">
    <property type="entry name" value="INT_Rci_Hp1_C"/>
    <property type="match status" value="1"/>
</dbReference>
<evidence type="ECO:0000259" key="6">
    <source>
        <dbReference type="PROSITE" id="PS51898"/>
    </source>
</evidence>
<dbReference type="GO" id="GO:0015074">
    <property type="term" value="P:DNA integration"/>
    <property type="evidence" value="ECO:0007669"/>
    <property type="project" value="UniProtKB-KW"/>
</dbReference>
<proteinExistence type="inferred from homology"/>
<dbReference type="GO" id="GO:0003677">
    <property type="term" value="F:DNA binding"/>
    <property type="evidence" value="ECO:0007669"/>
    <property type="project" value="UniProtKB-UniRule"/>
</dbReference>
<gene>
    <name evidence="8" type="ORF">RJN63_03965</name>
</gene>
<evidence type="ECO:0000256" key="1">
    <source>
        <dbReference type="ARBA" id="ARBA00008857"/>
    </source>
</evidence>
<dbReference type="InterPro" id="IPR050090">
    <property type="entry name" value="Tyrosine_recombinase_XerCD"/>
</dbReference>
<reference evidence="8" key="1">
    <citation type="submission" date="2023-02" db="EMBL/GenBank/DDBJ databases">
        <title>Description of Herbaspirillum huttiense subsp. nephrolepsisexaltata and Herbaspirillum huttiense subsp. lycopersicon.</title>
        <authorList>
            <person name="Poudel M."/>
            <person name="Sharma A."/>
            <person name="Goss E."/>
            <person name="Tapia J.H."/>
            <person name="Harmon C.M."/>
            <person name="Jones J.B."/>
        </authorList>
    </citation>
    <scope>NUCLEOTIDE SEQUENCE</scope>
    <source>
        <strain evidence="8">NC40101</strain>
    </source>
</reference>
<keyword evidence="3 5" id="KW-0238">DNA-binding</keyword>
<dbReference type="Pfam" id="PF00589">
    <property type="entry name" value="Phage_integrase"/>
    <property type="match status" value="1"/>
</dbReference>
<comment type="caution">
    <text evidence="8">The sequence shown here is derived from an EMBL/GenBank/DDBJ whole genome shotgun (WGS) entry which is preliminary data.</text>
</comment>
<dbReference type="InterPro" id="IPR044068">
    <property type="entry name" value="CB"/>
</dbReference>
<name>A0AAE4K327_9BURK</name>
<dbReference type="InterPro" id="IPR010998">
    <property type="entry name" value="Integrase_recombinase_N"/>
</dbReference>
<dbReference type="Gene3D" id="1.10.150.130">
    <property type="match status" value="1"/>
</dbReference>
<evidence type="ECO:0000256" key="2">
    <source>
        <dbReference type="ARBA" id="ARBA00022908"/>
    </source>
</evidence>
<dbReference type="PROSITE" id="PS51898">
    <property type="entry name" value="TYR_RECOMBINASE"/>
    <property type="match status" value="1"/>
</dbReference>
<dbReference type="PANTHER" id="PTHR30349">
    <property type="entry name" value="PHAGE INTEGRASE-RELATED"/>
    <property type="match status" value="1"/>
</dbReference>
<evidence type="ECO:0000259" key="7">
    <source>
        <dbReference type="PROSITE" id="PS51900"/>
    </source>
</evidence>
<evidence type="ECO:0000256" key="3">
    <source>
        <dbReference type="ARBA" id="ARBA00023125"/>
    </source>
</evidence>
<comment type="similarity">
    <text evidence="1">Belongs to the 'phage' integrase family.</text>
</comment>
<dbReference type="InterPro" id="IPR013762">
    <property type="entry name" value="Integrase-like_cat_sf"/>
</dbReference>
<protein>
    <submittedName>
        <fullName evidence="8">Site-specific integrase</fullName>
    </submittedName>
</protein>
<dbReference type="SUPFAM" id="SSF56349">
    <property type="entry name" value="DNA breaking-rejoining enzymes"/>
    <property type="match status" value="1"/>
</dbReference>
<dbReference type="GO" id="GO:0006310">
    <property type="term" value="P:DNA recombination"/>
    <property type="evidence" value="ECO:0007669"/>
    <property type="project" value="UniProtKB-KW"/>
</dbReference>
<dbReference type="InterPro" id="IPR011010">
    <property type="entry name" value="DNA_brk_join_enz"/>
</dbReference>
<evidence type="ECO:0000256" key="5">
    <source>
        <dbReference type="PROSITE-ProRule" id="PRU01248"/>
    </source>
</evidence>
<dbReference type="EMBL" id="JAVRAA010000002">
    <property type="protein sequence ID" value="MDT0335974.1"/>
    <property type="molecule type" value="Genomic_DNA"/>
</dbReference>
<dbReference type="AlphaFoldDB" id="A0AAE4K327"/>
<accession>A0AAE4K327</accession>
<organism evidence="8">
    <name type="scientific">Herbaspirillum huttiense subsp. nephrolepidis</name>
    <dbReference type="NCBI Taxonomy" id="3075126"/>
    <lineage>
        <taxon>Bacteria</taxon>
        <taxon>Pseudomonadati</taxon>
        <taxon>Pseudomonadota</taxon>
        <taxon>Betaproteobacteria</taxon>
        <taxon>Burkholderiales</taxon>
        <taxon>Oxalobacteraceae</taxon>
        <taxon>Herbaspirillum</taxon>
    </lineage>
</organism>
<dbReference type="PANTHER" id="PTHR30349:SF64">
    <property type="entry name" value="PROPHAGE INTEGRASE INTD-RELATED"/>
    <property type="match status" value="1"/>
</dbReference>
<dbReference type="InterPro" id="IPR002104">
    <property type="entry name" value="Integrase_catalytic"/>
</dbReference>
<sequence length="278" mass="32093">MQCKTWDDAAERWLNEQSHKASIHSDKSILRWLSFYLSGLMLNDINREVIDSVHQEKRATGVANATVNRTMALLRSILLRAHYDWEWTESIPKIRLLPEPDRRIRFLTRQQAIRLLHELPEHLADMAAFSLATGLRKSNVTHLEWSQIHLPGRLAWIHPDQSKARKAIAVPLNGDALRILSKRLGSHSRYVFTYKGCRIEKVSTAAWYKALKRAGISNFRWHDLRHTWASWHVQNGTPLYVVQELGGWKSYEMVRKYAHFSAGHLASFANTVDGLITA</sequence>
<dbReference type="RefSeq" id="WP_310835295.1">
    <property type="nucleotide sequence ID" value="NZ_JAVLSM010000001.1"/>
</dbReference>